<sequence length="174" mass="21155">MMSIQNLLFHFERIQETNNSHSVSWFEKNIQVIYKNNPQLLEKSIQNILAISDINDLKSVYDNFSTKSTYKLHTFQKLQKDIAEQPVIHNEENSSLFSSFIIKTSSYWKQKITQSKRYKYLRQHIQDETIFWKKLERQWHKQIYQLSYRTLVFDFHVSKQKKAFARRNRSTKLK</sequence>
<proteinExistence type="predicted"/>
<dbReference type="AlphaFoldDB" id="A0A2A8H9D0"/>
<dbReference type="RefSeq" id="WP_098227414.1">
    <property type="nucleotide sequence ID" value="NZ_NUBY01000177.1"/>
</dbReference>
<dbReference type="EMBL" id="NUBY01000177">
    <property type="protein sequence ID" value="PEP96970.1"/>
    <property type="molecule type" value="Genomic_DNA"/>
</dbReference>
<organism evidence="1 2">
    <name type="scientific">Bacillus toyonensis</name>
    <dbReference type="NCBI Taxonomy" id="155322"/>
    <lineage>
        <taxon>Bacteria</taxon>
        <taxon>Bacillati</taxon>
        <taxon>Bacillota</taxon>
        <taxon>Bacilli</taxon>
        <taxon>Bacillales</taxon>
        <taxon>Bacillaceae</taxon>
        <taxon>Bacillus</taxon>
        <taxon>Bacillus cereus group</taxon>
    </lineage>
</organism>
<comment type="caution">
    <text evidence="1">The sequence shown here is derived from an EMBL/GenBank/DDBJ whole genome shotgun (WGS) entry which is preliminary data.</text>
</comment>
<evidence type="ECO:0000313" key="1">
    <source>
        <dbReference type="EMBL" id="PEP96970.1"/>
    </source>
</evidence>
<dbReference type="Proteomes" id="UP000220841">
    <property type="component" value="Unassembled WGS sequence"/>
</dbReference>
<reference evidence="1 2" key="1">
    <citation type="submission" date="2017-09" db="EMBL/GenBank/DDBJ databases">
        <title>Large-scale bioinformatics analysis of Bacillus genomes uncovers conserved roles of natural products in bacterial physiology.</title>
        <authorList>
            <consortium name="Agbiome Team Llc"/>
            <person name="Bleich R.M."/>
            <person name="Grubbs K.J."/>
            <person name="Santa Maria K.C."/>
            <person name="Allen S.E."/>
            <person name="Farag S."/>
            <person name="Shank E.A."/>
            <person name="Bowers A."/>
        </authorList>
    </citation>
    <scope>NUCLEOTIDE SEQUENCE [LARGE SCALE GENOMIC DNA]</scope>
    <source>
        <strain evidence="1 2">AFS021349</strain>
    </source>
</reference>
<protein>
    <submittedName>
        <fullName evidence="1">Uncharacterized protein</fullName>
    </submittedName>
</protein>
<accession>A0A2A8H9D0</accession>
<gene>
    <name evidence="1" type="ORF">CN585_24860</name>
</gene>
<name>A0A2A8H9D0_9BACI</name>
<evidence type="ECO:0000313" key="2">
    <source>
        <dbReference type="Proteomes" id="UP000220841"/>
    </source>
</evidence>